<evidence type="ECO:0000256" key="3">
    <source>
        <dbReference type="ARBA" id="ARBA00022457"/>
    </source>
</evidence>
<dbReference type="GO" id="GO:0046872">
    <property type="term" value="F:metal ion binding"/>
    <property type="evidence" value="ECO:0007669"/>
    <property type="project" value="UniProtKB-KW"/>
</dbReference>
<evidence type="ECO:0000256" key="2">
    <source>
        <dbReference type="ARBA" id="ARBA00005582"/>
    </source>
</evidence>
<evidence type="ECO:0000256" key="11">
    <source>
        <dbReference type="ARBA" id="ARBA00038905"/>
    </source>
</evidence>
<evidence type="ECO:0000256" key="8">
    <source>
        <dbReference type="ARBA" id="ARBA00022842"/>
    </source>
</evidence>
<dbReference type="GO" id="GO:0044716">
    <property type="term" value="F:8-oxo-GDP phosphatase activity"/>
    <property type="evidence" value="ECO:0007669"/>
    <property type="project" value="TreeGrafter"/>
</dbReference>
<keyword evidence="8" id="KW-0460">Magnesium</keyword>
<evidence type="ECO:0000256" key="9">
    <source>
        <dbReference type="ARBA" id="ARBA00023204"/>
    </source>
</evidence>
<dbReference type="Gene3D" id="3.90.79.10">
    <property type="entry name" value="Nucleoside Triphosphate Pyrophosphohydrolase"/>
    <property type="match status" value="1"/>
</dbReference>
<evidence type="ECO:0000256" key="7">
    <source>
        <dbReference type="ARBA" id="ARBA00022801"/>
    </source>
</evidence>
<dbReference type="GO" id="GO:0035539">
    <property type="term" value="F:8-oxo-7,8-dihydrodeoxyguanosine triphosphate pyrophosphatase activity"/>
    <property type="evidence" value="ECO:0007669"/>
    <property type="project" value="UniProtKB-EC"/>
</dbReference>
<accession>A0A1G6R886</accession>
<dbReference type="SUPFAM" id="SSF55811">
    <property type="entry name" value="Nudix"/>
    <property type="match status" value="1"/>
</dbReference>
<keyword evidence="5" id="KW-0479">Metal-binding</keyword>
<feature type="domain" description="Nudix hydrolase" evidence="12">
    <location>
        <begin position="90"/>
        <end position="215"/>
    </location>
</feature>
<dbReference type="EMBL" id="FMZZ01000006">
    <property type="protein sequence ID" value="SDD00860.1"/>
    <property type="molecule type" value="Genomic_DNA"/>
</dbReference>
<evidence type="ECO:0000256" key="4">
    <source>
        <dbReference type="ARBA" id="ARBA00022705"/>
    </source>
</evidence>
<dbReference type="InterPro" id="IPR020476">
    <property type="entry name" value="Nudix_hydrolase"/>
</dbReference>
<proteinExistence type="inferred from homology"/>
<dbReference type="PANTHER" id="PTHR47707">
    <property type="entry name" value="8-OXO-DGTP DIPHOSPHATASE"/>
    <property type="match status" value="1"/>
</dbReference>
<dbReference type="GO" id="GO:0008413">
    <property type="term" value="F:8-oxo-7,8-dihydroguanosine triphosphate pyrophosphatase activity"/>
    <property type="evidence" value="ECO:0007669"/>
    <property type="project" value="TreeGrafter"/>
</dbReference>
<keyword evidence="6" id="KW-0227">DNA damage</keyword>
<comment type="catalytic activity">
    <reaction evidence="10">
        <text>8-oxo-dGTP + H2O = 8-oxo-dGMP + diphosphate + H(+)</text>
        <dbReference type="Rhea" id="RHEA:31575"/>
        <dbReference type="ChEBI" id="CHEBI:15377"/>
        <dbReference type="ChEBI" id="CHEBI:15378"/>
        <dbReference type="ChEBI" id="CHEBI:33019"/>
        <dbReference type="ChEBI" id="CHEBI:63224"/>
        <dbReference type="ChEBI" id="CHEBI:77896"/>
        <dbReference type="EC" id="3.6.1.55"/>
    </reaction>
</comment>
<dbReference type="PROSITE" id="PS51462">
    <property type="entry name" value="NUDIX"/>
    <property type="match status" value="1"/>
</dbReference>
<dbReference type="Proteomes" id="UP000199501">
    <property type="component" value="Unassembled WGS sequence"/>
</dbReference>
<evidence type="ECO:0000256" key="5">
    <source>
        <dbReference type="ARBA" id="ARBA00022723"/>
    </source>
</evidence>
<dbReference type="GO" id="GO:0006281">
    <property type="term" value="P:DNA repair"/>
    <property type="evidence" value="ECO:0007669"/>
    <property type="project" value="UniProtKB-KW"/>
</dbReference>
<dbReference type="STRING" id="1271860.SAMN05216174_106209"/>
<reference evidence="14" key="1">
    <citation type="submission" date="2016-10" db="EMBL/GenBank/DDBJ databases">
        <authorList>
            <person name="Varghese N."/>
            <person name="Submissions S."/>
        </authorList>
    </citation>
    <scope>NUCLEOTIDE SEQUENCE [LARGE SCALE GENOMIC DNA]</scope>
    <source>
        <strain evidence="14">IBRC-M 10403</strain>
    </source>
</reference>
<dbReference type="PRINTS" id="PR00502">
    <property type="entry name" value="NUDIXFAMILY"/>
</dbReference>
<keyword evidence="14" id="KW-1185">Reference proteome</keyword>
<evidence type="ECO:0000259" key="12">
    <source>
        <dbReference type="PROSITE" id="PS51462"/>
    </source>
</evidence>
<comment type="cofactor">
    <cofactor evidence="1">
        <name>Mg(2+)</name>
        <dbReference type="ChEBI" id="CHEBI:18420"/>
    </cofactor>
</comment>
<dbReference type="InterPro" id="IPR047127">
    <property type="entry name" value="MutT-like"/>
</dbReference>
<protein>
    <recommendedName>
        <fullName evidence="11">8-oxo-dGTP diphosphatase</fullName>
        <ecNumber evidence="11">3.6.1.55</ecNumber>
    </recommendedName>
</protein>
<evidence type="ECO:0000313" key="13">
    <source>
        <dbReference type="EMBL" id="SDD00860.1"/>
    </source>
</evidence>
<name>A0A1G6R886_9PSEU</name>
<evidence type="ECO:0000256" key="1">
    <source>
        <dbReference type="ARBA" id="ARBA00001946"/>
    </source>
</evidence>
<comment type="similarity">
    <text evidence="2">Belongs to the Nudix hydrolase family.</text>
</comment>
<keyword evidence="9" id="KW-0234">DNA repair</keyword>
<dbReference type="EC" id="3.6.1.55" evidence="11"/>
<evidence type="ECO:0000256" key="6">
    <source>
        <dbReference type="ARBA" id="ARBA00022763"/>
    </source>
</evidence>
<dbReference type="PANTHER" id="PTHR47707:SF1">
    <property type="entry name" value="NUDIX HYDROLASE FAMILY PROTEIN"/>
    <property type="match status" value="1"/>
</dbReference>
<dbReference type="InterPro" id="IPR015797">
    <property type="entry name" value="NUDIX_hydrolase-like_dom_sf"/>
</dbReference>
<dbReference type="GO" id="GO:0006260">
    <property type="term" value="P:DNA replication"/>
    <property type="evidence" value="ECO:0007669"/>
    <property type="project" value="UniProtKB-KW"/>
</dbReference>
<keyword evidence="7" id="KW-0378">Hydrolase</keyword>
<evidence type="ECO:0000256" key="10">
    <source>
        <dbReference type="ARBA" id="ARBA00035861"/>
    </source>
</evidence>
<keyword evidence="4" id="KW-0235">DNA replication</keyword>
<keyword evidence="3" id="KW-0515">Mutator protein</keyword>
<dbReference type="AlphaFoldDB" id="A0A1G6R886"/>
<evidence type="ECO:0000313" key="14">
    <source>
        <dbReference type="Proteomes" id="UP000199501"/>
    </source>
</evidence>
<sequence length="216" mass="22519">MVGLCGGDRLLAPGDEVRARGTRLRVVEVGVGGLRAVAVGGLPGVSALEVVVEPFGAGARVSCVVDGWRPEAWARSVVERVAGRAVELASAAVVVGAAVVRDGRLLAQERAYPVDAAGKWELPGGRVEPGESDVDAVRRECAEELGISVAVGEPVGPDVVLTDALVLRVYAATLAGGEPEARDHRSVQWLTEGTLDTVDWLPADRVLLPALRALLR</sequence>
<organism evidence="13 14">
    <name type="scientific">Actinokineospora iranica</name>
    <dbReference type="NCBI Taxonomy" id="1271860"/>
    <lineage>
        <taxon>Bacteria</taxon>
        <taxon>Bacillati</taxon>
        <taxon>Actinomycetota</taxon>
        <taxon>Actinomycetes</taxon>
        <taxon>Pseudonocardiales</taxon>
        <taxon>Pseudonocardiaceae</taxon>
        <taxon>Actinokineospora</taxon>
    </lineage>
</organism>
<gene>
    <name evidence="13" type="ORF">SAMN05216174_106209</name>
</gene>
<dbReference type="InterPro" id="IPR000086">
    <property type="entry name" value="NUDIX_hydrolase_dom"/>
</dbReference>
<dbReference type="CDD" id="cd03425">
    <property type="entry name" value="NUDIX_MutT_NudA_like"/>
    <property type="match status" value="1"/>
</dbReference>
<dbReference type="Pfam" id="PF00293">
    <property type="entry name" value="NUDIX"/>
    <property type="match status" value="1"/>
</dbReference>
<dbReference type="GO" id="GO:0044715">
    <property type="term" value="F:8-oxo-dGDP phosphatase activity"/>
    <property type="evidence" value="ECO:0007669"/>
    <property type="project" value="TreeGrafter"/>
</dbReference>